<dbReference type="PANTHER" id="PTHR21166">
    <property type="entry name" value="CELL DIVISION CONTROL PROTEIN 24 OB DOMAIN-CONTAINING PROTEIN-RELATED"/>
    <property type="match status" value="1"/>
</dbReference>
<evidence type="ECO:0000313" key="3">
    <source>
        <dbReference type="Proteomes" id="UP000030641"/>
    </source>
</evidence>
<dbReference type="AlphaFoldDB" id="A0A074YEH3"/>
<dbReference type="PANTHER" id="PTHR21166:SF2">
    <property type="entry name" value="CELL DIVISION CONTROL PROTEIN 24 OB DOMAIN-CONTAINING PROTEIN-RELATED"/>
    <property type="match status" value="1"/>
</dbReference>
<organism evidence="2 3">
    <name type="scientific">Aureobasidium subglaciale (strain EXF-2481)</name>
    <name type="common">Aureobasidium pullulans var. subglaciale</name>
    <dbReference type="NCBI Taxonomy" id="1043005"/>
    <lineage>
        <taxon>Eukaryota</taxon>
        <taxon>Fungi</taxon>
        <taxon>Dikarya</taxon>
        <taxon>Ascomycota</taxon>
        <taxon>Pezizomycotina</taxon>
        <taxon>Dothideomycetes</taxon>
        <taxon>Dothideomycetidae</taxon>
        <taxon>Dothideales</taxon>
        <taxon>Saccotheciaceae</taxon>
        <taxon>Aureobasidium</taxon>
    </lineage>
</organism>
<evidence type="ECO:0000313" key="2">
    <source>
        <dbReference type="EMBL" id="KEQ96193.1"/>
    </source>
</evidence>
<dbReference type="Gene3D" id="2.40.50.140">
    <property type="entry name" value="Nucleic acid-binding proteins"/>
    <property type="match status" value="1"/>
</dbReference>
<dbReference type="GO" id="GO:0003697">
    <property type="term" value="F:single-stranded DNA binding"/>
    <property type="evidence" value="ECO:0007669"/>
    <property type="project" value="TreeGrafter"/>
</dbReference>
<keyword evidence="3" id="KW-1185">Reference proteome</keyword>
<dbReference type="OrthoDB" id="3248508at2759"/>
<dbReference type="EMBL" id="KL584757">
    <property type="protein sequence ID" value="KEQ96193.1"/>
    <property type="molecule type" value="Genomic_DNA"/>
</dbReference>
<dbReference type="InterPro" id="IPR012340">
    <property type="entry name" value="NA-bd_OB-fold"/>
</dbReference>
<dbReference type="GeneID" id="25367648"/>
<gene>
    <name evidence="2" type="ORF">AUEXF2481DRAFT_4437</name>
</gene>
<dbReference type="InterPro" id="IPR052469">
    <property type="entry name" value="MEIOB"/>
</dbReference>
<dbReference type="Proteomes" id="UP000030641">
    <property type="component" value="Unassembled WGS sequence"/>
</dbReference>
<dbReference type="GO" id="GO:0008310">
    <property type="term" value="F:single-stranded DNA 3'-5' DNA exonuclease activity"/>
    <property type="evidence" value="ECO:0007669"/>
    <property type="project" value="TreeGrafter"/>
</dbReference>
<reference evidence="2 3" key="1">
    <citation type="journal article" date="2014" name="BMC Genomics">
        <title>Genome sequencing of four Aureobasidium pullulans varieties: biotechnological potential, stress tolerance, and description of new species.</title>
        <authorList>
            <person name="Gostin Ar C."/>
            <person name="Ohm R.A."/>
            <person name="Kogej T."/>
            <person name="Sonjak S."/>
            <person name="Turk M."/>
            <person name="Zajc J."/>
            <person name="Zalar P."/>
            <person name="Grube M."/>
            <person name="Sun H."/>
            <person name="Han J."/>
            <person name="Sharma A."/>
            <person name="Chiniquy J."/>
            <person name="Ngan C.Y."/>
            <person name="Lipzen A."/>
            <person name="Barry K."/>
            <person name="Grigoriev I.V."/>
            <person name="Gunde-Cimerman N."/>
        </authorList>
    </citation>
    <scope>NUCLEOTIDE SEQUENCE [LARGE SCALE GENOMIC DNA]</scope>
    <source>
        <strain evidence="2 3">EXF-2481</strain>
    </source>
</reference>
<dbReference type="STRING" id="1043005.A0A074YEH3"/>
<accession>A0A074YEH3</accession>
<evidence type="ECO:0000256" key="1">
    <source>
        <dbReference type="SAM" id="MobiDB-lite"/>
    </source>
</evidence>
<dbReference type="SUPFAM" id="SSF50249">
    <property type="entry name" value="Nucleic acid-binding proteins"/>
    <property type="match status" value="1"/>
</dbReference>
<dbReference type="HOGENOM" id="CLU_039318_0_0_1"/>
<protein>
    <submittedName>
        <fullName evidence="2">Uncharacterized protein</fullName>
    </submittedName>
</protein>
<sequence length="480" mass="53462">MARGGPSIQSFFPSRAPPSKGQLRALSPNPGDGFTQEELDTSLTPLQQDNWVPSANYDEFDIDSLVPGPSRIKIMGRIVNLFESSPKTKLSAGAKGSLHLVVKDDTGVVTIKLSDTMLLYEPQLGQLVAIWATYIANGDKGSFPCAVAPLYIKIFPEKDKSSHIRILDVDESTDLLCRKPIDHEYGLMSLKNFIQGGFEVKDSKVLVVVKSISARRKKTKKDGTQVHLVEVGLMDDTDGAVLSLWGIASTSSNQWRPSQTVLLITSPGLNVSHKNWLALASDTFIDVDPDISGATTLRTFAGRMIRRQSVNSVFPHEEYDAWVMTRPNEHVLYTLADVDDRARERPGDEFEGYLSMIIVELNMTTLRQQNMLMCNECCGIPLYANSTTFKCKHCDKQVPLRINPRLIGKLVDESGCIGTGKLMLSDYSWTRLLGRTAEDLIHSSASELKHVEHRMLHARITLRFWWSSKVGKLVISEVLE</sequence>
<dbReference type="RefSeq" id="XP_013344447.1">
    <property type="nucleotide sequence ID" value="XM_013488993.1"/>
</dbReference>
<feature type="region of interest" description="Disordered" evidence="1">
    <location>
        <begin position="1"/>
        <end position="36"/>
    </location>
</feature>
<dbReference type="GO" id="GO:0000712">
    <property type="term" value="P:resolution of meiotic recombination intermediates"/>
    <property type="evidence" value="ECO:0007669"/>
    <property type="project" value="TreeGrafter"/>
</dbReference>
<dbReference type="InParanoid" id="A0A074YEH3"/>
<proteinExistence type="predicted"/>
<name>A0A074YEH3_AURSE</name>
<dbReference type="OMA" id="EHVNPPF"/>